<sequence>MHTTQGSSAAITIDPTEITNIYKTLLAIMTDLESNALPAIEKIKDTNFYKAGKAMEAIEAYPDANEKFMELQDHYARISTLVIHTLEKMVETDEAIAAKIIEALEV</sequence>
<evidence type="ECO:0000313" key="1">
    <source>
        <dbReference type="EMBL" id="SDC84795.1"/>
    </source>
</evidence>
<gene>
    <name evidence="1" type="ORF">SAMN05421663_104299</name>
</gene>
<dbReference type="OrthoDB" id="2365984at2"/>
<dbReference type="STRING" id="361279.SAMN05421663_104299"/>
<protein>
    <submittedName>
        <fullName evidence="1">Uncharacterized protein</fullName>
    </submittedName>
</protein>
<evidence type="ECO:0000313" key="2">
    <source>
        <dbReference type="Proteomes" id="UP000198666"/>
    </source>
</evidence>
<dbReference type="Proteomes" id="UP000198666">
    <property type="component" value="Unassembled WGS sequence"/>
</dbReference>
<reference evidence="2" key="1">
    <citation type="submission" date="2016-10" db="EMBL/GenBank/DDBJ databases">
        <authorList>
            <person name="Varghese N."/>
            <person name="Submissions S."/>
        </authorList>
    </citation>
    <scope>NUCLEOTIDE SEQUENCE [LARGE SCALE GENOMIC DNA]</scope>
    <source>
        <strain evidence="2">DSM 21620</strain>
    </source>
</reference>
<proteinExistence type="predicted"/>
<dbReference type="EMBL" id="FMZB01000004">
    <property type="protein sequence ID" value="SDC84795.1"/>
    <property type="molecule type" value="Genomic_DNA"/>
</dbReference>
<name>A0A1G6PZI9_9BACI</name>
<keyword evidence="2" id="KW-1185">Reference proteome</keyword>
<organism evidence="1 2">
    <name type="scientific">Terribacillus halophilus</name>
    <dbReference type="NCBI Taxonomy" id="361279"/>
    <lineage>
        <taxon>Bacteria</taxon>
        <taxon>Bacillati</taxon>
        <taxon>Bacillota</taxon>
        <taxon>Bacilli</taxon>
        <taxon>Bacillales</taxon>
        <taxon>Bacillaceae</taxon>
        <taxon>Terribacillus</taxon>
    </lineage>
</organism>
<dbReference type="AlphaFoldDB" id="A0A1G6PZI9"/>
<dbReference type="RefSeq" id="WP_093727077.1">
    <property type="nucleotide sequence ID" value="NZ_FMZB01000004.1"/>
</dbReference>
<accession>A0A1G6PZI9</accession>